<sequence>MLQILYRFIAVVLLVVPGIVAAYGFILMKDAVFESFGPPVMPWGKFLLGILFFLIGVFFVGGWIFYRDRKRNYVAPRFKEKRNKK</sequence>
<name>A0ABU5ZLV9_9BACL</name>
<protein>
    <submittedName>
        <fullName evidence="2">DUF2627 domain-containing protein</fullName>
    </submittedName>
</protein>
<dbReference type="Proteomes" id="UP001310386">
    <property type="component" value="Unassembled WGS sequence"/>
</dbReference>
<keyword evidence="1" id="KW-1133">Transmembrane helix</keyword>
<keyword evidence="3" id="KW-1185">Reference proteome</keyword>
<dbReference type="InterPro" id="IPR020138">
    <property type="entry name" value="Uncharacterised_YqzF"/>
</dbReference>
<feature type="transmembrane region" description="Helical" evidence="1">
    <location>
        <begin position="46"/>
        <end position="66"/>
    </location>
</feature>
<feature type="transmembrane region" description="Helical" evidence="1">
    <location>
        <begin position="5"/>
        <end position="26"/>
    </location>
</feature>
<proteinExistence type="predicted"/>
<evidence type="ECO:0000256" key="1">
    <source>
        <dbReference type="SAM" id="Phobius"/>
    </source>
</evidence>
<evidence type="ECO:0000313" key="3">
    <source>
        <dbReference type="Proteomes" id="UP001310386"/>
    </source>
</evidence>
<keyword evidence="1" id="KW-0472">Membrane</keyword>
<accession>A0ABU5ZLV9</accession>
<dbReference type="RefSeq" id="WP_371755636.1">
    <property type="nucleotide sequence ID" value="NZ_JAYJLD010000037.1"/>
</dbReference>
<dbReference type="Pfam" id="PF11118">
    <property type="entry name" value="DUF2627"/>
    <property type="match status" value="1"/>
</dbReference>
<organism evidence="2 3">
    <name type="scientific">Ferviditalea candida</name>
    <dbReference type="NCBI Taxonomy" id="3108399"/>
    <lineage>
        <taxon>Bacteria</taxon>
        <taxon>Bacillati</taxon>
        <taxon>Bacillota</taxon>
        <taxon>Bacilli</taxon>
        <taxon>Bacillales</taxon>
        <taxon>Paenibacillaceae</taxon>
        <taxon>Ferviditalea</taxon>
    </lineage>
</organism>
<reference evidence="2" key="1">
    <citation type="submission" date="2023-12" db="EMBL/GenBank/DDBJ databases">
        <title>Fervidustalea candida gen. nov., sp. nov., a novel member of the family Paenibacillaceae isolated from a geothermal area.</title>
        <authorList>
            <person name="Li W.-J."/>
            <person name="Jiao J.-Y."/>
            <person name="Chen Y."/>
        </authorList>
    </citation>
    <scope>NUCLEOTIDE SEQUENCE</scope>
    <source>
        <strain evidence="2">SYSU GA230002</strain>
    </source>
</reference>
<dbReference type="EMBL" id="JAYJLD010000037">
    <property type="protein sequence ID" value="MEB3103511.1"/>
    <property type="molecule type" value="Genomic_DNA"/>
</dbReference>
<evidence type="ECO:0000313" key="2">
    <source>
        <dbReference type="EMBL" id="MEB3103511.1"/>
    </source>
</evidence>
<keyword evidence="1" id="KW-0812">Transmembrane</keyword>
<gene>
    <name evidence="2" type="ORF">VF724_17900</name>
</gene>
<comment type="caution">
    <text evidence="2">The sequence shown here is derived from an EMBL/GenBank/DDBJ whole genome shotgun (WGS) entry which is preliminary data.</text>
</comment>